<sequence length="120" mass="13059">MNVLIVDDALFMRNLLRGIFERAGFAVVGEAGDGAEAVEKYRTLRPELVMMDIVMPEKSGIEALKEIVTEDPAACVVMCSALGQEKLVMEAVQSGARDFIVKPFKDDLVLETVKRVTGAA</sequence>
<evidence type="ECO:0000313" key="4">
    <source>
        <dbReference type="Proteomes" id="UP000035036"/>
    </source>
</evidence>
<keyword evidence="1" id="KW-0597">Phosphoprotein</keyword>
<accession>A0A0B5FU72</accession>
<dbReference type="InterPro" id="IPR001789">
    <property type="entry name" value="Sig_transdc_resp-reg_receiver"/>
</dbReference>
<keyword evidence="4" id="KW-1185">Reference proteome</keyword>
<dbReference type="SMART" id="SM00448">
    <property type="entry name" value="REC"/>
    <property type="match status" value="1"/>
</dbReference>
<dbReference type="PANTHER" id="PTHR43228">
    <property type="entry name" value="TWO-COMPONENT RESPONSE REGULATOR"/>
    <property type="match status" value="1"/>
</dbReference>
<evidence type="ECO:0000256" key="1">
    <source>
        <dbReference type="PROSITE-ProRule" id="PRU00169"/>
    </source>
</evidence>
<dbReference type="PROSITE" id="PS50110">
    <property type="entry name" value="RESPONSE_REGULATORY"/>
    <property type="match status" value="1"/>
</dbReference>
<feature type="domain" description="Response regulatory" evidence="2">
    <location>
        <begin position="2"/>
        <end position="117"/>
    </location>
</feature>
<dbReference type="InterPro" id="IPR011006">
    <property type="entry name" value="CheY-like_superfamily"/>
</dbReference>
<dbReference type="InterPro" id="IPR052048">
    <property type="entry name" value="ST_Response_Regulator"/>
</dbReference>
<dbReference type="KEGG" id="gsb:GSUB_15805"/>
<gene>
    <name evidence="3" type="ORF">GSUB_15805</name>
</gene>
<dbReference type="PANTHER" id="PTHR43228:SF1">
    <property type="entry name" value="TWO-COMPONENT RESPONSE REGULATOR ARR22"/>
    <property type="match status" value="1"/>
</dbReference>
<feature type="modified residue" description="4-aspartylphosphate" evidence="1">
    <location>
        <position position="52"/>
    </location>
</feature>
<dbReference type="EMBL" id="CP010311">
    <property type="protein sequence ID" value="AJF07725.1"/>
    <property type="molecule type" value="Genomic_DNA"/>
</dbReference>
<evidence type="ECO:0000313" key="3">
    <source>
        <dbReference type="EMBL" id="AJF07725.1"/>
    </source>
</evidence>
<dbReference type="OrthoDB" id="9801101at2"/>
<dbReference type="Proteomes" id="UP000035036">
    <property type="component" value="Chromosome"/>
</dbReference>
<dbReference type="Gene3D" id="3.40.50.2300">
    <property type="match status" value="1"/>
</dbReference>
<dbReference type="STRING" id="483547.GSUB_15805"/>
<name>A0A0B5FU72_9BACT</name>
<dbReference type="AlphaFoldDB" id="A0A0B5FU72"/>
<dbReference type="SUPFAM" id="SSF52172">
    <property type="entry name" value="CheY-like"/>
    <property type="match status" value="1"/>
</dbReference>
<proteinExistence type="predicted"/>
<dbReference type="RefSeq" id="WP_040201694.1">
    <property type="nucleotide sequence ID" value="NZ_CP010311.1"/>
</dbReference>
<dbReference type="CDD" id="cd17542">
    <property type="entry name" value="REC_CheY"/>
    <property type="match status" value="1"/>
</dbReference>
<dbReference type="Pfam" id="PF00072">
    <property type="entry name" value="Response_reg"/>
    <property type="match status" value="1"/>
</dbReference>
<evidence type="ECO:0000259" key="2">
    <source>
        <dbReference type="PROSITE" id="PS50110"/>
    </source>
</evidence>
<dbReference type="HOGENOM" id="CLU_000445_69_15_7"/>
<reference evidence="3 4" key="1">
    <citation type="journal article" date="2015" name="Genome Announc.">
        <title>Genomes of Geoalkalibacter ferrihydriticus Z-0531T and Geoalkalibacter subterraneus Red1T, Two Haloalkaliphilic Metal-Reducing Deltaproteobacteria.</title>
        <authorList>
            <person name="Badalamenti J.P."/>
            <person name="Krajmalnik-Brown R."/>
            <person name="Torres C.I."/>
            <person name="Bond D.R."/>
        </authorList>
    </citation>
    <scope>NUCLEOTIDE SEQUENCE [LARGE SCALE GENOMIC DNA]</scope>
    <source>
        <strain evidence="3 4">Red1</strain>
    </source>
</reference>
<organism evidence="3 4">
    <name type="scientific">Geoalkalibacter subterraneus</name>
    <dbReference type="NCBI Taxonomy" id="483547"/>
    <lineage>
        <taxon>Bacteria</taxon>
        <taxon>Pseudomonadati</taxon>
        <taxon>Thermodesulfobacteriota</taxon>
        <taxon>Desulfuromonadia</taxon>
        <taxon>Desulfuromonadales</taxon>
        <taxon>Geoalkalibacteraceae</taxon>
        <taxon>Geoalkalibacter</taxon>
    </lineage>
</organism>
<protein>
    <recommendedName>
        <fullName evidence="2">Response regulatory domain-containing protein</fullName>
    </recommendedName>
</protein>
<dbReference type="GO" id="GO:0000160">
    <property type="term" value="P:phosphorelay signal transduction system"/>
    <property type="evidence" value="ECO:0007669"/>
    <property type="project" value="InterPro"/>
</dbReference>